<protein>
    <submittedName>
        <fullName evidence="1">Uncharacterized protein</fullName>
    </submittedName>
</protein>
<gene>
    <name evidence="1" type="ORF">BOKJ2_LOCUS2084</name>
</gene>
<comment type="caution">
    <text evidence="1">The sequence shown here is derived from an EMBL/GenBank/DDBJ whole genome shotgun (WGS) entry which is preliminary data.</text>
</comment>
<evidence type="ECO:0000313" key="1">
    <source>
        <dbReference type="EMBL" id="CAD5207400.1"/>
    </source>
</evidence>
<dbReference type="Proteomes" id="UP000614601">
    <property type="component" value="Unassembled WGS sequence"/>
</dbReference>
<accession>A0A811JVS7</accession>
<dbReference type="Proteomes" id="UP000783686">
    <property type="component" value="Unassembled WGS sequence"/>
</dbReference>
<keyword evidence="2" id="KW-1185">Reference proteome</keyword>
<reference evidence="1" key="1">
    <citation type="submission" date="2020-09" db="EMBL/GenBank/DDBJ databases">
        <authorList>
            <person name="Kikuchi T."/>
        </authorList>
    </citation>
    <scope>NUCLEOTIDE SEQUENCE</scope>
    <source>
        <strain evidence="1">SH1</strain>
    </source>
</reference>
<dbReference type="EMBL" id="CAJFCW020000001">
    <property type="protein sequence ID" value="CAG9085485.1"/>
    <property type="molecule type" value="Genomic_DNA"/>
</dbReference>
<proteinExistence type="predicted"/>
<evidence type="ECO:0000313" key="2">
    <source>
        <dbReference type="Proteomes" id="UP000614601"/>
    </source>
</evidence>
<organism evidence="1 2">
    <name type="scientific">Bursaphelenchus okinawaensis</name>
    <dbReference type="NCBI Taxonomy" id="465554"/>
    <lineage>
        <taxon>Eukaryota</taxon>
        <taxon>Metazoa</taxon>
        <taxon>Ecdysozoa</taxon>
        <taxon>Nematoda</taxon>
        <taxon>Chromadorea</taxon>
        <taxon>Rhabditida</taxon>
        <taxon>Tylenchina</taxon>
        <taxon>Tylenchomorpha</taxon>
        <taxon>Aphelenchoidea</taxon>
        <taxon>Aphelenchoididae</taxon>
        <taxon>Bursaphelenchus</taxon>
    </lineage>
</organism>
<dbReference type="AlphaFoldDB" id="A0A811JVS7"/>
<name>A0A811JVS7_9BILA</name>
<dbReference type="EMBL" id="CAJFDH010000001">
    <property type="protein sequence ID" value="CAD5207400.1"/>
    <property type="molecule type" value="Genomic_DNA"/>
</dbReference>
<sequence length="160" mass="18638">MSLAYERIEAFLIVITSEKCIDVDQKDNFMFHFTINFGGSRNNYIVIEYYPPHRIFGLRLSDKAQCFTINTLNLKVQENGLVFVLPNIRCKENRNIDVPYRKIGDNRFKLDIRLDFSGYPTHYKDCLELNFPNSLLLTRSDTASYLPSLFLLTIVVLTVI</sequence>